<organism evidence="2 3">
    <name type="scientific">Trichuris suis</name>
    <name type="common">pig whipworm</name>
    <dbReference type="NCBI Taxonomy" id="68888"/>
    <lineage>
        <taxon>Eukaryota</taxon>
        <taxon>Metazoa</taxon>
        <taxon>Ecdysozoa</taxon>
        <taxon>Nematoda</taxon>
        <taxon>Enoplea</taxon>
        <taxon>Dorylaimia</taxon>
        <taxon>Trichinellida</taxon>
        <taxon>Trichuridae</taxon>
        <taxon>Trichuris</taxon>
    </lineage>
</organism>
<accession>A0A085MLQ7</accession>
<proteinExistence type="inferred from homology"/>
<dbReference type="GO" id="GO:0015631">
    <property type="term" value="F:tubulin binding"/>
    <property type="evidence" value="ECO:0007669"/>
    <property type="project" value="InterPro"/>
</dbReference>
<comment type="similarity">
    <text evidence="1">Belongs to the TPPP family.</text>
</comment>
<dbReference type="GO" id="GO:0046785">
    <property type="term" value="P:microtubule polymerization"/>
    <property type="evidence" value="ECO:0007669"/>
    <property type="project" value="InterPro"/>
</dbReference>
<evidence type="ECO:0000256" key="1">
    <source>
        <dbReference type="ARBA" id="ARBA00010994"/>
    </source>
</evidence>
<dbReference type="InterPro" id="IPR011992">
    <property type="entry name" value="EF-hand-dom_pair"/>
</dbReference>
<keyword evidence="3" id="KW-1185">Reference proteome</keyword>
<dbReference type="PANTHER" id="PTHR12932:SF9">
    <property type="entry name" value="TUBULIN POLYMERIZATION-PROMOTING PROTEIN HOMOLOG"/>
    <property type="match status" value="1"/>
</dbReference>
<dbReference type="GO" id="GO:0032273">
    <property type="term" value="P:positive regulation of protein polymerization"/>
    <property type="evidence" value="ECO:0007669"/>
    <property type="project" value="TreeGrafter"/>
</dbReference>
<evidence type="ECO:0000313" key="2">
    <source>
        <dbReference type="EMBL" id="KFD58153.1"/>
    </source>
</evidence>
<dbReference type="InterPro" id="IPR008907">
    <property type="entry name" value="TPP/p25"/>
</dbReference>
<dbReference type="Pfam" id="PF05517">
    <property type="entry name" value="p25-alpha"/>
    <property type="match status" value="1"/>
</dbReference>
<protein>
    <submittedName>
        <fullName evidence="2">Uncharacterized protein</fullName>
    </submittedName>
</protein>
<dbReference type="Gene3D" id="1.10.238.10">
    <property type="entry name" value="EF-hand"/>
    <property type="match status" value="1"/>
</dbReference>
<dbReference type="GO" id="GO:0001578">
    <property type="term" value="P:microtubule bundle formation"/>
    <property type="evidence" value="ECO:0007669"/>
    <property type="project" value="TreeGrafter"/>
</dbReference>
<dbReference type="Proteomes" id="UP000030764">
    <property type="component" value="Unassembled WGS sequence"/>
</dbReference>
<sequence length="358" mass="40043">MVATIVRDLQSSLDSVTFWTDSAVALHWLKATGPRFCAFVENRVSEILGITKVNQWRYVPGKENPADILSRGSRLGTVNSHWFFGSTFLWQTPESWLSKSLKTDVDVSAEELECVEAERFVSLCTGPSSEDVILQLITRTSLLNHLRVTAGLEGALQNVLNQTTGMSVESKRGISAGDVSWDNWNEEEMQHRWELFTRFGNQAATEMTGKNFDKWLKDAGVLDTKGITTTMTGIAFSKVAGPRRKTLNYHETREVLVKVAEDRASKTHKSVQEELDRICERLSKLEGPTVNTATKTVAKGVVDRLTDVSKYTGSHKERFDVETGKGKGRAGREDIVEQSGYVSSYKNKGTYDKVHKKN</sequence>
<dbReference type="PANTHER" id="PTHR12932">
    <property type="entry name" value="P25 ALPHA-RELATED"/>
    <property type="match status" value="1"/>
</dbReference>
<name>A0A085MLQ7_9BILA</name>
<reference evidence="2 3" key="1">
    <citation type="journal article" date="2014" name="Nat. Genet.">
        <title>Genome and transcriptome of the porcine whipworm Trichuris suis.</title>
        <authorList>
            <person name="Jex A.R."/>
            <person name="Nejsum P."/>
            <person name="Schwarz E.M."/>
            <person name="Hu L."/>
            <person name="Young N.D."/>
            <person name="Hall R.S."/>
            <person name="Korhonen P.K."/>
            <person name="Liao S."/>
            <person name="Thamsborg S."/>
            <person name="Xia J."/>
            <person name="Xu P."/>
            <person name="Wang S."/>
            <person name="Scheerlinck J.P."/>
            <person name="Hofmann A."/>
            <person name="Sternberg P.W."/>
            <person name="Wang J."/>
            <person name="Gasser R.B."/>
        </authorList>
    </citation>
    <scope>NUCLEOTIDE SEQUENCE [LARGE SCALE GENOMIC DNA]</scope>
    <source>
        <strain evidence="2">DCEP-RM93M</strain>
    </source>
</reference>
<dbReference type="EMBL" id="KL363185">
    <property type="protein sequence ID" value="KFD58153.1"/>
    <property type="molecule type" value="Genomic_DNA"/>
</dbReference>
<evidence type="ECO:0000313" key="3">
    <source>
        <dbReference type="Proteomes" id="UP000030764"/>
    </source>
</evidence>
<gene>
    <name evidence="2" type="ORF">M513_00916</name>
</gene>
<dbReference type="GO" id="GO:0005874">
    <property type="term" value="C:microtubule"/>
    <property type="evidence" value="ECO:0007669"/>
    <property type="project" value="TreeGrafter"/>
</dbReference>
<dbReference type="AlphaFoldDB" id="A0A085MLQ7"/>
<dbReference type="SUPFAM" id="SSF47473">
    <property type="entry name" value="EF-hand"/>
    <property type="match status" value="1"/>
</dbReference>